<gene>
    <name evidence="5" type="ORF">SD70_13915</name>
</gene>
<dbReference type="Proteomes" id="UP000031967">
    <property type="component" value="Unassembled WGS sequence"/>
</dbReference>
<dbReference type="PANTHER" id="PTHR48078">
    <property type="entry name" value="THREONINE DEHYDRATASE, MITOCHONDRIAL-RELATED"/>
    <property type="match status" value="1"/>
</dbReference>
<dbReference type="SUPFAM" id="SSF53686">
    <property type="entry name" value="Tryptophan synthase beta subunit-like PLP-dependent enzymes"/>
    <property type="match status" value="1"/>
</dbReference>
<keyword evidence="6" id="KW-1185">Reference proteome</keyword>
<dbReference type="PANTHER" id="PTHR48078:SF6">
    <property type="entry name" value="L-THREONINE DEHYDRATASE CATABOLIC TDCB"/>
    <property type="match status" value="1"/>
</dbReference>
<dbReference type="InterPro" id="IPR050147">
    <property type="entry name" value="Ser/Thr_Dehydratase"/>
</dbReference>
<feature type="domain" description="Tryptophan synthase beta chain-like PALP" evidence="4">
    <location>
        <begin position="63"/>
        <end position="280"/>
    </location>
</feature>
<comment type="cofactor">
    <cofactor evidence="1">
        <name>pyridoxal 5'-phosphate</name>
        <dbReference type="ChEBI" id="CHEBI:597326"/>
    </cofactor>
</comment>
<dbReference type="EMBL" id="JXAK01000022">
    <property type="protein sequence ID" value="KIL40339.1"/>
    <property type="molecule type" value="Genomic_DNA"/>
</dbReference>
<dbReference type="InterPro" id="IPR036052">
    <property type="entry name" value="TrpB-like_PALP_sf"/>
</dbReference>
<protein>
    <recommendedName>
        <fullName evidence="4">Tryptophan synthase beta chain-like PALP domain-containing protein</fullName>
    </recommendedName>
</protein>
<evidence type="ECO:0000313" key="5">
    <source>
        <dbReference type="EMBL" id="KIL40339.1"/>
    </source>
</evidence>
<dbReference type="InterPro" id="IPR001926">
    <property type="entry name" value="TrpB-like_PALP"/>
</dbReference>
<evidence type="ECO:0000259" key="4">
    <source>
        <dbReference type="Pfam" id="PF00291"/>
    </source>
</evidence>
<sequence>MLTVCTECGKEHRDSGIYECPACGCIVLPRYESLQGPLADPGASGIWKYSRLLPPVAAEHRIYLGEGSTPLIPSVRLGKRLGIGALYFKYEGGNPTGSYKDRIAAMCLSWALARGRKACIGTSSGNAGAATAAYAARAGIPYHLFVLEHMAEAKLAQVLVHRAAVRKIRGFGTEPEIGDEVFSRVFKAAAKHGWEVTVTAYRYNPYAMEGVKTMSFEIFEQLGGEAPTRVFAPAGGGGLYCGLWKGFAELHAFGLSSAVPDMIAVQPDAAPTSYALTRPVRPIRRPVRQPPSYPACRCRIRLTAGSRCGSWPAAKAALLPYRMRIFGKRSGSLPRRKAFFASRPGLQRWPD</sequence>
<proteinExistence type="predicted"/>
<dbReference type="Pfam" id="PF00291">
    <property type="entry name" value="PALP"/>
    <property type="match status" value="1"/>
</dbReference>
<keyword evidence="3" id="KW-0456">Lyase</keyword>
<evidence type="ECO:0000313" key="6">
    <source>
        <dbReference type="Proteomes" id="UP000031967"/>
    </source>
</evidence>
<accession>A0ABR5AH31</accession>
<evidence type="ECO:0000256" key="2">
    <source>
        <dbReference type="ARBA" id="ARBA00022898"/>
    </source>
</evidence>
<dbReference type="Gene3D" id="3.40.50.1100">
    <property type="match status" value="2"/>
</dbReference>
<keyword evidence="2" id="KW-0663">Pyridoxal phosphate</keyword>
<organism evidence="5 6">
    <name type="scientific">Gordoniibacillus kamchatkensis</name>
    <dbReference type="NCBI Taxonomy" id="1590651"/>
    <lineage>
        <taxon>Bacteria</taxon>
        <taxon>Bacillati</taxon>
        <taxon>Bacillota</taxon>
        <taxon>Bacilli</taxon>
        <taxon>Bacillales</taxon>
        <taxon>Paenibacillaceae</taxon>
        <taxon>Gordoniibacillus</taxon>
    </lineage>
</organism>
<reference evidence="5 6" key="1">
    <citation type="submission" date="2014-12" db="EMBL/GenBank/DDBJ databases">
        <title>Draft genome sequence of Paenibacillus kamchatkensis strain B-2647.</title>
        <authorList>
            <person name="Karlyshev A.V."/>
            <person name="Kudryashova E.B."/>
        </authorList>
    </citation>
    <scope>NUCLEOTIDE SEQUENCE [LARGE SCALE GENOMIC DNA]</scope>
    <source>
        <strain evidence="5 6">VKM B-2647</strain>
    </source>
</reference>
<name>A0ABR5AH31_9BACL</name>
<evidence type="ECO:0000256" key="1">
    <source>
        <dbReference type="ARBA" id="ARBA00001933"/>
    </source>
</evidence>
<evidence type="ECO:0000256" key="3">
    <source>
        <dbReference type="ARBA" id="ARBA00023239"/>
    </source>
</evidence>
<comment type="caution">
    <text evidence="5">The sequence shown here is derived from an EMBL/GenBank/DDBJ whole genome shotgun (WGS) entry which is preliminary data.</text>
</comment>